<dbReference type="SMART" id="SM00299">
    <property type="entry name" value="CLH"/>
    <property type="match status" value="1"/>
</dbReference>
<keyword evidence="3 4" id="KW-0653">Protein transport</keyword>
<dbReference type="GO" id="GO:0005770">
    <property type="term" value="C:late endosome"/>
    <property type="evidence" value="ECO:0007669"/>
    <property type="project" value="UniProtKB-UniRule"/>
</dbReference>
<accession>A0A0A8LB84</accession>
<comment type="function">
    <text evidence="4">Required for vacuolar assembly and vacuolar traffic.</text>
</comment>
<dbReference type="Gene3D" id="1.25.40.10">
    <property type="entry name" value="Tetratricopeptide repeat domain"/>
    <property type="match status" value="1"/>
</dbReference>
<evidence type="ECO:0000256" key="4">
    <source>
        <dbReference type="PIRNR" id="PIRNR028921"/>
    </source>
</evidence>
<dbReference type="InterPro" id="IPR016902">
    <property type="entry name" value="Vps41"/>
</dbReference>
<feature type="compositionally biased region" description="Acidic residues" evidence="6">
    <location>
        <begin position="40"/>
        <end position="75"/>
    </location>
</feature>
<comment type="similarity">
    <text evidence="1 4">Belongs to the VPS41 family.</text>
</comment>
<evidence type="ECO:0000256" key="6">
    <source>
        <dbReference type="SAM" id="MobiDB-lite"/>
    </source>
</evidence>
<feature type="repeat" description="CHCR" evidence="5">
    <location>
        <begin position="659"/>
        <end position="802"/>
    </location>
</feature>
<dbReference type="SUPFAM" id="SSF50978">
    <property type="entry name" value="WD40 repeat-like"/>
    <property type="match status" value="1"/>
</dbReference>
<dbReference type="PIRSF" id="PIRSF028921">
    <property type="entry name" value="VPS41"/>
    <property type="match status" value="1"/>
</dbReference>
<evidence type="ECO:0000256" key="1">
    <source>
        <dbReference type="ARBA" id="ARBA00009582"/>
    </source>
</evidence>
<keyword evidence="9" id="KW-1185">Reference proteome</keyword>
<dbReference type="EMBL" id="CCBQ010000045">
    <property type="protein sequence ID" value="CDO95368.1"/>
    <property type="molecule type" value="Genomic_DNA"/>
</dbReference>
<dbReference type="PROSITE" id="PS50236">
    <property type="entry name" value="CHCR"/>
    <property type="match status" value="1"/>
</dbReference>
<dbReference type="PANTHER" id="PTHR12616:SF1">
    <property type="entry name" value="VACUOLAR PROTEIN SORTING-ASSOCIATED PROTEIN 41 HOMOLOG"/>
    <property type="match status" value="1"/>
</dbReference>
<evidence type="ECO:0000256" key="5">
    <source>
        <dbReference type="PROSITE-ProRule" id="PRU01006"/>
    </source>
</evidence>
<dbReference type="InterPro" id="IPR015943">
    <property type="entry name" value="WD40/YVTN_repeat-like_dom_sf"/>
</dbReference>
<keyword evidence="4" id="KW-0926">Vacuole</keyword>
<evidence type="ECO:0000259" key="7">
    <source>
        <dbReference type="Pfam" id="PF23411"/>
    </source>
</evidence>
<dbReference type="GO" id="GO:0030897">
    <property type="term" value="C:HOPS complex"/>
    <property type="evidence" value="ECO:0007669"/>
    <property type="project" value="UniProtKB-UniRule"/>
</dbReference>
<comment type="subcellular location">
    <subcellularLocation>
        <location evidence="4">Vacuole</location>
    </subcellularLocation>
</comment>
<proteinExistence type="inferred from homology"/>
<dbReference type="Pfam" id="PF23556">
    <property type="entry name" value="TPR_Vps41"/>
    <property type="match status" value="1"/>
</dbReference>
<dbReference type="PANTHER" id="PTHR12616">
    <property type="entry name" value="VACUOLAR PROTEIN SORTING VPS41"/>
    <property type="match status" value="1"/>
</dbReference>
<keyword evidence="2 4" id="KW-0813">Transport</keyword>
<evidence type="ECO:0000256" key="2">
    <source>
        <dbReference type="ARBA" id="ARBA00022448"/>
    </source>
</evidence>
<dbReference type="OrthoDB" id="244107at2759"/>
<dbReference type="GO" id="GO:0000329">
    <property type="term" value="C:fungal-type vacuole membrane"/>
    <property type="evidence" value="ECO:0007669"/>
    <property type="project" value="UniProtKB-UniRule"/>
</dbReference>
<dbReference type="AlphaFoldDB" id="A0A0A8LB84"/>
<feature type="region of interest" description="Disordered" evidence="6">
    <location>
        <begin position="17"/>
        <end position="82"/>
    </location>
</feature>
<feature type="domain" description="Vps41 beta-propeller" evidence="7">
    <location>
        <begin position="81"/>
        <end position="421"/>
    </location>
</feature>
<dbReference type="Pfam" id="PF23411">
    <property type="entry name" value="Beta-prop_Vps41"/>
    <property type="match status" value="1"/>
</dbReference>
<protein>
    <recommendedName>
        <fullName evidence="4">Vacuolar protein sorting-associated protein 41</fullName>
    </recommendedName>
</protein>
<dbReference type="Proteomes" id="UP000031516">
    <property type="component" value="Unassembled WGS sequence"/>
</dbReference>
<dbReference type="InterPro" id="IPR036322">
    <property type="entry name" value="WD40_repeat_dom_sf"/>
</dbReference>
<dbReference type="GO" id="GO:0034058">
    <property type="term" value="P:endosomal vesicle fusion"/>
    <property type="evidence" value="ECO:0007669"/>
    <property type="project" value="UniProtKB-UniRule"/>
</dbReference>
<reference evidence="8 9" key="1">
    <citation type="submission" date="2014-03" db="EMBL/GenBank/DDBJ databases">
        <title>The genome of Kluyveromyces dobzhanskii.</title>
        <authorList>
            <person name="Nystedt B."/>
            <person name="Astrom S."/>
        </authorList>
    </citation>
    <scope>NUCLEOTIDE SEQUENCE [LARGE SCALE GENOMIC DNA]</scope>
    <source>
        <strain evidence="8 9">CBS 2104</strain>
    </source>
</reference>
<evidence type="ECO:0000313" key="8">
    <source>
        <dbReference type="EMBL" id="CDO95368.1"/>
    </source>
</evidence>
<sequence>MSESATNEQLIAVEASATSIDKNSKELSVPSNADVKFVSEEDNSSENEYDDDNDDVDDDSDDDDSDSDEDDDDDNKEPPLLTFTRMTQIPKTFFQRDSISACLFSDSLFAFATHSGFLHLTKPDFKAIRTFKCHRSSILSITTDGEYFATGSIDGTVVVGSIDDPQDISGFDFKRPIHSVVLDKNYVSSKTFASGGMAGEVILTQRNWLGKRTDTILDKNNGSIVGIYTLDDVIFWMNDNGVTFYSSTSKAKLLNIPFPLDEKNRPDLYWPKVTFPEVDRVIICWGNHIWQVKISIIKNPEGSGNLGSLLSTAASSLRGAPDRKVELEHQVKLNYLVAGAATFKDDQYLCLGINQSATGKLDAPELKVIDILNGEELHNYQVVSKSFQNMSLNDYHLGVHIGDGKSEYYLVSSTDAIISKELSLVDRFNWYVDKRMYLKAWQIGDYAVSPMDKFLLALKYIDQLLAENNWQQVADAITEIFEETPNDSDELLNFKVSKWGMYVLLFVKHNQTDVIADEIPISPVLDCNVYTAVLSWYLENKLFDELISLLNKWSSSFYDATEIIDQIEEKLQLEESPKLRKCLVVIYLASEQYIQAISQQLILRDPAALDVLLKHNLISNFISELKDIVLLPYKGDIDSLETMELHKVMKIFKKSIELLVENRRSVPIEKLIDELSGSLQVLLFLFLRECMKLEPLMMAPYEDNMIVLYQLYDKPGLLGFLKSKSNYNVEKVIELCQEDQTLYNELIFLLSKIGENRKALSLIIDRLDDPKLAFQFVKDSHDNELWNFLINYSLDRPKFIKAILDTSDLFEDEIATVVEKIPDDIEVNGLKASLENITVNNELKLGVMSRIFKIVDDETKEIVSEFLVVRKKGKTYKV</sequence>
<dbReference type="Gene3D" id="2.130.10.10">
    <property type="entry name" value="YVTN repeat-like/Quinoprotein amine dehydrogenase"/>
    <property type="match status" value="1"/>
</dbReference>
<organism evidence="8 9">
    <name type="scientific">Kluyveromyces dobzhanskii CBS 2104</name>
    <dbReference type="NCBI Taxonomy" id="1427455"/>
    <lineage>
        <taxon>Eukaryota</taxon>
        <taxon>Fungi</taxon>
        <taxon>Dikarya</taxon>
        <taxon>Ascomycota</taxon>
        <taxon>Saccharomycotina</taxon>
        <taxon>Saccharomycetes</taxon>
        <taxon>Saccharomycetales</taxon>
        <taxon>Saccharomycetaceae</taxon>
        <taxon>Kluyveromyces</taxon>
    </lineage>
</organism>
<dbReference type="InterPro" id="IPR011990">
    <property type="entry name" value="TPR-like_helical_dom_sf"/>
</dbReference>
<evidence type="ECO:0000313" key="9">
    <source>
        <dbReference type="Proteomes" id="UP000031516"/>
    </source>
</evidence>
<dbReference type="InterPro" id="IPR000547">
    <property type="entry name" value="Clathrin_H-chain/VPS_repeat"/>
</dbReference>
<dbReference type="FunFam" id="2.130.10.10:FF:000933">
    <property type="entry name" value="Vacuolar protein sorting-associated protein 41"/>
    <property type="match status" value="1"/>
</dbReference>
<dbReference type="InterPro" id="IPR045111">
    <property type="entry name" value="Vps41/Vps8"/>
</dbReference>
<evidence type="ECO:0000256" key="3">
    <source>
        <dbReference type="ARBA" id="ARBA00022927"/>
    </source>
</evidence>
<name>A0A0A8LB84_9SACH</name>
<dbReference type="GO" id="GO:0016236">
    <property type="term" value="P:macroautophagy"/>
    <property type="evidence" value="ECO:0007669"/>
    <property type="project" value="TreeGrafter"/>
</dbReference>
<gene>
    <name evidence="8" type="ORF">KLDO_g3614</name>
</gene>
<dbReference type="GO" id="GO:0006623">
    <property type="term" value="P:protein targeting to vacuole"/>
    <property type="evidence" value="ECO:0007669"/>
    <property type="project" value="InterPro"/>
</dbReference>
<dbReference type="GO" id="GO:0009267">
    <property type="term" value="P:cellular response to starvation"/>
    <property type="evidence" value="ECO:0007669"/>
    <property type="project" value="TreeGrafter"/>
</dbReference>
<comment type="caution">
    <text evidence="8">The sequence shown here is derived from an EMBL/GenBank/DDBJ whole genome shotgun (WGS) entry which is preliminary data.</text>
</comment>
<dbReference type="InterPro" id="IPR057780">
    <property type="entry name" value="Beta-prop_Vps41"/>
</dbReference>